<accession>A0AAV7T151</accession>
<organism evidence="2 3">
    <name type="scientific">Pleurodeles waltl</name>
    <name type="common">Iberian ribbed newt</name>
    <dbReference type="NCBI Taxonomy" id="8319"/>
    <lineage>
        <taxon>Eukaryota</taxon>
        <taxon>Metazoa</taxon>
        <taxon>Chordata</taxon>
        <taxon>Craniata</taxon>
        <taxon>Vertebrata</taxon>
        <taxon>Euteleostomi</taxon>
        <taxon>Amphibia</taxon>
        <taxon>Batrachia</taxon>
        <taxon>Caudata</taxon>
        <taxon>Salamandroidea</taxon>
        <taxon>Salamandridae</taxon>
        <taxon>Pleurodelinae</taxon>
        <taxon>Pleurodeles</taxon>
    </lineage>
</organism>
<reference evidence="2" key="1">
    <citation type="journal article" date="2022" name="bioRxiv">
        <title>Sequencing and chromosome-scale assembly of the giantPleurodeles waltlgenome.</title>
        <authorList>
            <person name="Brown T."/>
            <person name="Elewa A."/>
            <person name="Iarovenko S."/>
            <person name="Subramanian E."/>
            <person name="Araus A.J."/>
            <person name="Petzold A."/>
            <person name="Susuki M."/>
            <person name="Suzuki K.-i.T."/>
            <person name="Hayashi T."/>
            <person name="Toyoda A."/>
            <person name="Oliveira C."/>
            <person name="Osipova E."/>
            <person name="Leigh N.D."/>
            <person name="Simon A."/>
            <person name="Yun M.H."/>
        </authorList>
    </citation>
    <scope>NUCLEOTIDE SEQUENCE</scope>
    <source>
        <strain evidence="2">20211129_DDA</strain>
        <tissue evidence="2">Liver</tissue>
    </source>
</reference>
<evidence type="ECO:0000313" key="2">
    <source>
        <dbReference type="EMBL" id="KAJ1170275.1"/>
    </source>
</evidence>
<evidence type="ECO:0000256" key="1">
    <source>
        <dbReference type="SAM" id="MobiDB-lite"/>
    </source>
</evidence>
<feature type="region of interest" description="Disordered" evidence="1">
    <location>
        <begin position="1"/>
        <end position="68"/>
    </location>
</feature>
<proteinExistence type="predicted"/>
<dbReference type="AlphaFoldDB" id="A0AAV7T151"/>
<feature type="compositionally biased region" description="Basic and acidic residues" evidence="1">
    <location>
        <begin position="11"/>
        <end position="32"/>
    </location>
</feature>
<sequence length="68" mass="7445">MRVLLSPQARQELERLRPSPEGVLEQRDRHALEPQGAVDLRREAGDPSCTREEPCANGRGPAAGVLSD</sequence>
<gene>
    <name evidence="2" type="ORF">NDU88_002155</name>
</gene>
<protein>
    <submittedName>
        <fullName evidence="2">Uncharacterized protein</fullName>
    </submittedName>
</protein>
<feature type="compositionally biased region" description="Basic and acidic residues" evidence="1">
    <location>
        <begin position="39"/>
        <end position="54"/>
    </location>
</feature>
<dbReference type="Proteomes" id="UP001066276">
    <property type="component" value="Chromosome 4_1"/>
</dbReference>
<dbReference type="EMBL" id="JANPWB010000007">
    <property type="protein sequence ID" value="KAJ1170275.1"/>
    <property type="molecule type" value="Genomic_DNA"/>
</dbReference>
<evidence type="ECO:0000313" key="3">
    <source>
        <dbReference type="Proteomes" id="UP001066276"/>
    </source>
</evidence>
<keyword evidence="3" id="KW-1185">Reference proteome</keyword>
<name>A0AAV7T151_PLEWA</name>
<comment type="caution">
    <text evidence="2">The sequence shown here is derived from an EMBL/GenBank/DDBJ whole genome shotgun (WGS) entry which is preliminary data.</text>
</comment>